<dbReference type="InterPro" id="IPR008979">
    <property type="entry name" value="Galactose-bd-like_sf"/>
</dbReference>
<reference evidence="3" key="1">
    <citation type="submission" date="2019-08" db="EMBL/GenBank/DDBJ databases">
        <authorList>
            <person name="Kucharzyk K."/>
            <person name="Murdoch R.W."/>
            <person name="Higgins S."/>
            <person name="Loffler F."/>
        </authorList>
    </citation>
    <scope>NUCLEOTIDE SEQUENCE</scope>
</reference>
<proteinExistence type="predicted"/>
<dbReference type="Pfam" id="PF02018">
    <property type="entry name" value="CBM_4_9"/>
    <property type="match status" value="1"/>
</dbReference>
<gene>
    <name evidence="3" type="ORF">SDC9_134908</name>
</gene>
<dbReference type="Gene3D" id="2.60.120.260">
    <property type="entry name" value="Galactose-binding domain-like"/>
    <property type="match status" value="1"/>
</dbReference>
<organism evidence="3">
    <name type="scientific">bioreactor metagenome</name>
    <dbReference type="NCBI Taxonomy" id="1076179"/>
    <lineage>
        <taxon>unclassified sequences</taxon>
        <taxon>metagenomes</taxon>
        <taxon>ecological metagenomes</taxon>
    </lineage>
</organism>
<dbReference type="EMBL" id="VSSQ01035559">
    <property type="protein sequence ID" value="MPM87808.1"/>
    <property type="molecule type" value="Genomic_DNA"/>
</dbReference>
<evidence type="ECO:0000313" key="3">
    <source>
        <dbReference type="EMBL" id="MPM87808.1"/>
    </source>
</evidence>
<name>A0A645DFK5_9ZZZZ</name>
<dbReference type="SUPFAM" id="SSF49785">
    <property type="entry name" value="Galactose-binding domain-like"/>
    <property type="match status" value="1"/>
</dbReference>
<accession>A0A645DFK5</accession>
<dbReference type="GO" id="GO:0016798">
    <property type="term" value="F:hydrolase activity, acting on glycosyl bonds"/>
    <property type="evidence" value="ECO:0007669"/>
    <property type="project" value="InterPro"/>
</dbReference>
<dbReference type="InterPro" id="IPR003305">
    <property type="entry name" value="CenC_carb-bd"/>
</dbReference>
<comment type="caution">
    <text evidence="3">The sequence shown here is derived from an EMBL/GenBank/DDBJ whole genome shotgun (WGS) entry which is preliminary data.</text>
</comment>
<evidence type="ECO:0000259" key="2">
    <source>
        <dbReference type="Pfam" id="PF02018"/>
    </source>
</evidence>
<evidence type="ECO:0000256" key="1">
    <source>
        <dbReference type="ARBA" id="ARBA00022801"/>
    </source>
</evidence>
<protein>
    <recommendedName>
        <fullName evidence="2">CBM-cenC domain-containing protein</fullName>
    </recommendedName>
</protein>
<sequence length="129" mass="14567">MAKKNFVSASEGVLTLGGEGFRGELLLIQPNIALKPHTSYRISFESRSVEKPGNLRVYLQFQKLVDGQAVSETVNDSWKTISPEWAEHEFTIDFPENGRSPWFVINTTGNVSTQIRRLTIKAVEQQETK</sequence>
<keyword evidence="1" id="KW-0378">Hydrolase</keyword>
<dbReference type="AlphaFoldDB" id="A0A645DFK5"/>
<feature type="domain" description="CBM-cenC" evidence="2">
    <location>
        <begin position="14"/>
        <end position="107"/>
    </location>
</feature>